<evidence type="ECO:0000256" key="1">
    <source>
        <dbReference type="ARBA" id="ARBA00004651"/>
    </source>
</evidence>
<feature type="transmembrane region" description="Helical" evidence="7">
    <location>
        <begin position="67"/>
        <end position="84"/>
    </location>
</feature>
<feature type="transmembrane region" description="Helical" evidence="7">
    <location>
        <begin position="156"/>
        <end position="185"/>
    </location>
</feature>
<dbReference type="PROSITE" id="PS50893">
    <property type="entry name" value="ABC_TRANSPORTER_2"/>
    <property type="match status" value="1"/>
</dbReference>
<evidence type="ECO:0000256" key="4">
    <source>
        <dbReference type="ARBA" id="ARBA00022840"/>
    </source>
</evidence>
<sequence length="590" mass="67355">MRFKNNPISFLFAKLWQYSIGNRRNVVFFVFLSICGQVVWLLEPLVVAKVLNNIQIQGVTASTLPTLALYLSLFVLIQVGAWIFHGPSRVLEVNNAFFVSANYRKHLLEGTMALPAAWHTDHHSGDTIDKIEKGTTALFRFSRETFQVISTVMKFLLSYVVLVYYNVHASYILLLMLIFTVLLILKIDKTLIVQLSELYKKENSIAARIYDVISNITTVIILRIEKLVMKSIWKKMLQPFTLYSKHSKLNEMKWFLVSVCASITMVLVMFSYFFINVKAGNVILIGTVYLLYEYVSRIVGIFYTFAYMYGDIVEQKTAIMNAEEIAKEFKEKESIQEVGLSSSWKKVDVRNLRFSYHGREGISHLSNIQFSFQSGEKIAFIGESGSGKTTALKIIRGLYEPQHVDCFLDGVKLANGFLSLGSEIALIPQDPEIFATTIKENITVGVTHSLDYIKKFTDMARFTEVANRLPKKFDSSIVEKGVNLSGGEKQRLALSRGLLASVDKEIVLLDEPTSSVDSRNERLIYENIFDAFKDKVVISSIHRLHLLPLFDIIYLFEKGKIKESGSFSELLKKSKEFQVMWEKYTKSQEK</sequence>
<dbReference type="Gene3D" id="1.20.1560.10">
    <property type="entry name" value="ABC transporter type 1, transmembrane domain"/>
    <property type="match status" value="1"/>
</dbReference>
<feature type="transmembrane region" description="Helical" evidence="7">
    <location>
        <begin position="281"/>
        <end position="306"/>
    </location>
</feature>
<feature type="transmembrane region" description="Helical" evidence="7">
    <location>
        <begin position="26"/>
        <end position="47"/>
    </location>
</feature>
<evidence type="ECO:0000259" key="8">
    <source>
        <dbReference type="PROSITE" id="PS50893"/>
    </source>
</evidence>
<comment type="subcellular location">
    <subcellularLocation>
        <location evidence="1">Cell membrane</location>
        <topology evidence="1">Multi-pass membrane protein</topology>
    </subcellularLocation>
</comment>
<dbReference type="InterPro" id="IPR003593">
    <property type="entry name" value="AAA+_ATPase"/>
</dbReference>
<evidence type="ECO:0000313" key="11">
    <source>
        <dbReference type="Proteomes" id="UP000178742"/>
    </source>
</evidence>
<dbReference type="AlphaFoldDB" id="A0A1F6M4S2"/>
<dbReference type="SUPFAM" id="SSF90123">
    <property type="entry name" value="ABC transporter transmembrane region"/>
    <property type="match status" value="1"/>
</dbReference>
<dbReference type="InterPro" id="IPR039421">
    <property type="entry name" value="Type_1_exporter"/>
</dbReference>
<dbReference type="Pfam" id="PF00664">
    <property type="entry name" value="ABC_membrane"/>
    <property type="match status" value="1"/>
</dbReference>
<dbReference type="GO" id="GO:0005524">
    <property type="term" value="F:ATP binding"/>
    <property type="evidence" value="ECO:0007669"/>
    <property type="project" value="UniProtKB-KW"/>
</dbReference>
<keyword evidence="3" id="KW-0547">Nucleotide-binding</keyword>
<dbReference type="STRING" id="1798676.A3B90_00970"/>
<comment type="caution">
    <text evidence="10">The sequence shown here is derived from an EMBL/GenBank/DDBJ whole genome shotgun (WGS) entry which is preliminary data.</text>
</comment>
<feature type="domain" description="ABC transmembrane type-1" evidence="9">
    <location>
        <begin position="27"/>
        <end position="314"/>
    </location>
</feature>
<protein>
    <recommendedName>
        <fullName evidence="12">ABC transporter domain-containing protein</fullName>
    </recommendedName>
</protein>
<evidence type="ECO:0000256" key="5">
    <source>
        <dbReference type="ARBA" id="ARBA00022989"/>
    </source>
</evidence>
<dbReference type="SMART" id="SM00382">
    <property type="entry name" value="AAA"/>
    <property type="match status" value="1"/>
</dbReference>
<dbReference type="EMBL" id="MFPX01000015">
    <property type="protein sequence ID" value="OGH66590.1"/>
    <property type="molecule type" value="Genomic_DNA"/>
</dbReference>
<dbReference type="Gene3D" id="3.40.50.300">
    <property type="entry name" value="P-loop containing nucleotide triphosphate hydrolases"/>
    <property type="match status" value="1"/>
</dbReference>
<evidence type="ECO:0008006" key="12">
    <source>
        <dbReference type="Google" id="ProtNLM"/>
    </source>
</evidence>
<dbReference type="SUPFAM" id="SSF52540">
    <property type="entry name" value="P-loop containing nucleoside triphosphate hydrolases"/>
    <property type="match status" value="1"/>
</dbReference>
<evidence type="ECO:0000256" key="2">
    <source>
        <dbReference type="ARBA" id="ARBA00022692"/>
    </source>
</evidence>
<proteinExistence type="predicted"/>
<dbReference type="GO" id="GO:0005886">
    <property type="term" value="C:plasma membrane"/>
    <property type="evidence" value="ECO:0007669"/>
    <property type="project" value="UniProtKB-SubCell"/>
</dbReference>
<dbReference type="InterPro" id="IPR027417">
    <property type="entry name" value="P-loop_NTPase"/>
</dbReference>
<dbReference type="InterPro" id="IPR011527">
    <property type="entry name" value="ABC1_TM_dom"/>
</dbReference>
<dbReference type="InterPro" id="IPR036640">
    <property type="entry name" value="ABC1_TM_sf"/>
</dbReference>
<reference evidence="10 11" key="1">
    <citation type="journal article" date="2016" name="Nat. Commun.">
        <title>Thousands of microbial genomes shed light on interconnected biogeochemical processes in an aquifer system.</title>
        <authorList>
            <person name="Anantharaman K."/>
            <person name="Brown C.T."/>
            <person name="Hug L.A."/>
            <person name="Sharon I."/>
            <person name="Castelle C.J."/>
            <person name="Probst A.J."/>
            <person name="Thomas B.C."/>
            <person name="Singh A."/>
            <person name="Wilkins M.J."/>
            <person name="Karaoz U."/>
            <person name="Brodie E.L."/>
            <person name="Williams K.H."/>
            <person name="Hubbard S.S."/>
            <person name="Banfield J.F."/>
        </authorList>
    </citation>
    <scope>NUCLEOTIDE SEQUENCE [LARGE SCALE GENOMIC DNA]</scope>
</reference>
<evidence type="ECO:0000259" key="9">
    <source>
        <dbReference type="PROSITE" id="PS50929"/>
    </source>
</evidence>
<gene>
    <name evidence="10" type="ORF">A3B90_00970</name>
</gene>
<keyword evidence="4" id="KW-0067">ATP-binding</keyword>
<keyword evidence="6 7" id="KW-0472">Membrane</keyword>
<dbReference type="PROSITE" id="PS50929">
    <property type="entry name" value="ABC_TM1F"/>
    <property type="match status" value="1"/>
</dbReference>
<feature type="domain" description="ABC transporter" evidence="8">
    <location>
        <begin position="347"/>
        <end position="583"/>
    </location>
</feature>
<dbReference type="PANTHER" id="PTHR24221">
    <property type="entry name" value="ATP-BINDING CASSETTE SUB-FAMILY B"/>
    <property type="match status" value="1"/>
</dbReference>
<dbReference type="GO" id="GO:0140359">
    <property type="term" value="F:ABC-type transporter activity"/>
    <property type="evidence" value="ECO:0007669"/>
    <property type="project" value="InterPro"/>
</dbReference>
<dbReference type="Pfam" id="PF00005">
    <property type="entry name" value="ABC_tran"/>
    <property type="match status" value="1"/>
</dbReference>
<dbReference type="GO" id="GO:0016887">
    <property type="term" value="F:ATP hydrolysis activity"/>
    <property type="evidence" value="ECO:0007669"/>
    <property type="project" value="InterPro"/>
</dbReference>
<dbReference type="PROSITE" id="PS00211">
    <property type="entry name" value="ABC_TRANSPORTER_1"/>
    <property type="match status" value="1"/>
</dbReference>
<evidence type="ECO:0000256" key="6">
    <source>
        <dbReference type="ARBA" id="ARBA00023136"/>
    </source>
</evidence>
<dbReference type="Proteomes" id="UP000178742">
    <property type="component" value="Unassembled WGS sequence"/>
</dbReference>
<organism evidence="10 11">
    <name type="scientific">Candidatus Magasanikbacteria bacterium RIFCSPHIGHO2_02_FULL_41_13</name>
    <dbReference type="NCBI Taxonomy" id="1798676"/>
    <lineage>
        <taxon>Bacteria</taxon>
        <taxon>Candidatus Magasanikiibacteriota</taxon>
    </lineage>
</organism>
<evidence type="ECO:0000256" key="7">
    <source>
        <dbReference type="SAM" id="Phobius"/>
    </source>
</evidence>
<name>A0A1F6M4S2_9BACT</name>
<evidence type="ECO:0000313" key="10">
    <source>
        <dbReference type="EMBL" id="OGH66590.1"/>
    </source>
</evidence>
<dbReference type="PANTHER" id="PTHR24221:SF503">
    <property type="entry name" value="MITOCHONDRIAL POTASSIUM CHANNEL ATP-BINDING SUBUNIT"/>
    <property type="match status" value="1"/>
</dbReference>
<keyword evidence="5 7" id="KW-1133">Transmembrane helix</keyword>
<accession>A0A1F6M4S2</accession>
<evidence type="ECO:0000256" key="3">
    <source>
        <dbReference type="ARBA" id="ARBA00022741"/>
    </source>
</evidence>
<dbReference type="InterPro" id="IPR017871">
    <property type="entry name" value="ABC_transporter-like_CS"/>
</dbReference>
<feature type="transmembrane region" description="Helical" evidence="7">
    <location>
        <begin position="254"/>
        <end position="275"/>
    </location>
</feature>
<keyword evidence="2 7" id="KW-0812">Transmembrane</keyword>
<dbReference type="InterPro" id="IPR003439">
    <property type="entry name" value="ABC_transporter-like_ATP-bd"/>
</dbReference>